<protein>
    <submittedName>
        <fullName evidence="1">Uncharacterized protein</fullName>
    </submittedName>
</protein>
<proteinExistence type="predicted"/>
<sequence>MPAMSYQLVLQFRGDSLADYDTMIALEEKLIEDLGDSADVDGHDCGSSETNIFIFTSDPTATFGRVRQTLLREGKLESVKAAYRLVDGNHYTVLWPEGSKEEFKVA</sequence>
<name>B9XD59_PEDPL</name>
<dbReference type="Proteomes" id="UP000003688">
    <property type="component" value="Unassembled WGS sequence"/>
</dbReference>
<organism evidence="1 2">
    <name type="scientific">Pedosphaera parvula (strain Ellin514)</name>
    <dbReference type="NCBI Taxonomy" id="320771"/>
    <lineage>
        <taxon>Bacteria</taxon>
        <taxon>Pseudomonadati</taxon>
        <taxon>Verrucomicrobiota</taxon>
        <taxon>Pedosphaerae</taxon>
        <taxon>Pedosphaerales</taxon>
        <taxon>Pedosphaeraceae</taxon>
        <taxon>Pedosphaera</taxon>
    </lineage>
</organism>
<evidence type="ECO:0000313" key="1">
    <source>
        <dbReference type="EMBL" id="EEF62005.1"/>
    </source>
</evidence>
<comment type="caution">
    <text evidence="1">The sequence shown here is derived from an EMBL/GenBank/DDBJ whole genome shotgun (WGS) entry which is preliminary data.</text>
</comment>
<accession>B9XD59</accession>
<keyword evidence="2" id="KW-1185">Reference proteome</keyword>
<evidence type="ECO:0000313" key="2">
    <source>
        <dbReference type="Proteomes" id="UP000003688"/>
    </source>
</evidence>
<reference evidence="1 2" key="1">
    <citation type="journal article" date="2011" name="J. Bacteriol.">
        <title>Genome sequence of 'Pedosphaera parvula' Ellin514, an aerobic Verrucomicrobial isolate from pasture soil.</title>
        <authorList>
            <person name="Kant R."/>
            <person name="van Passel M.W."/>
            <person name="Sangwan P."/>
            <person name="Palva A."/>
            <person name="Lucas S."/>
            <person name="Copeland A."/>
            <person name="Lapidus A."/>
            <person name="Glavina Del Rio T."/>
            <person name="Dalin E."/>
            <person name="Tice H."/>
            <person name="Bruce D."/>
            <person name="Goodwin L."/>
            <person name="Pitluck S."/>
            <person name="Chertkov O."/>
            <person name="Larimer F.W."/>
            <person name="Land M.L."/>
            <person name="Hauser L."/>
            <person name="Brettin T.S."/>
            <person name="Detter J.C."/>
            <person name="Han S."/>
            <person name="de Vos W.M."/>
            <person name="Janssen P.H."/>
            <person name="Smidt H."/>
        </authorList>
    </citation>
    <scope>NUCLEOTIDE SEQUENCE [LARGE SCALE GENOMIC DNA]</scope>
    <source>
        <strain evidence="1 2">Ellin514</strain>
    </source>
</reference>
<gene>
    <name evidence="1" type="ORF">Cflav_PD6280</name>
</gene>
<dbReference type="STRING" id="320771.Cflav_PD6280"/>
<dbReference type="AlphaFoldDB" id="B9XD59"/>
<dbReference type="EMBL" id="ABOX02000006">
    <property type="protein sequence ID" value="EEF62005.1"/>
    <property type="molecule type" value="Genomic_DNA"/>
</dbReference>